<dbReference type="Proteomes" id="UP000621454">
    <property type="component" value="Unassembled WGS sequence"/>
</dbReference>
<feature type="transmembrane region" description="Helical" evidence="16">
    <location>
        <begin position="201"/>
        <end position="222"/>
    </location>
</feature>
<dbReference type="EC" id="7.1.1.1" evidence="4 15"/>
<comment type="similarity">
    <text evidence="3 15">Belongs to the PNT beta subunit family.</text>
</comment>
<dbReference type="InterPro" id="IPR029035">
    <property type="entry name" value="DHS-like_NAD/FAD-binding_dom"/>
</dbReference>
<evidence type="ECO:0000256" key="16">
    <source>
        <dbReference type="SAM" id="Phobius"/>
    </source>
</evidence>
<dbReference type="InterPro" id="IPR012136">
    <property type="entry name" value="NADH_DH_b"/>
</dbReference>
<name>A0A916WUK6_9ACTN</name>
<reference evidence="18" key="2">
    <citation type="submission" date="2020-09" db="EMBL/GenBank/DDBJ databases">
        <authorList>
            <person name="Sun Q."/>
            <person name="Zhou Y."/>
        </authorList>
    </citation>
    <scope>NUCLEOTIDE SEQUENCE</scope>
    <source>
        <strain evidence="18">CGMCC 1.12827</strain>
    </source>
</reference>
<evidence type="ECO:0000256" key="13">
    <source>
        <dbReference type="ARBA" id="ARBA00023136"/>
    </source>
</evidence>
<evidence type="ECO:0000256" key="6">
    <source>
        <dbReference type="ARBA" id="ARBA00022475"/>
    </source>
</evidence>
<dbReference type="PANTHER" id="PTHR44758:SF1">
    <property type="entry name" value="NAD(P) TRANSHYDROGENASE SUBUNIT BETA"/>
    <property type="match status" value="1"/>
</dbReference>
<evidence type="ECO:0000313" key="19">
    <source>
        <dbReference type="Proteomes" id="UP000621454"/>
    </source>
</evidence>
<dbReference type="GO" id="GO:0005886">
    <property type="term" value="C:plasma membrane"/>
    <property type="evidence" value="ECO:0007669"/>
    <property type="project" value="UniProtKB-SubCell"/>
</dbReference>
<comment type="function">
    <text evidence="1 15">The transhydrogenation between NADH and NADP is coupled to respiration and ATP hydrolysis and functions as a proton pump across the membrane.</text>
</comment>
<evidence type="ECO:0000256" key="12">
    <source>
        <dbReference type="ARBA" id="ARBA00023027"/>
    </source>
</evidence>
<feature type="transmembrane region" description="Helical" evidence="16">
    <location>
        <begin position="170"/>
        <end position="189"/>
    </location>
</feature>
<keyword evidence="8 16" id="KW-0812">Transmembrane</keyword>
<proteinExistence type="inferred from homology"/>
<feature type="transmembrane region" description="Helical" evidence="16">
    <location>
        <begin position="126"/>
        <end position="150"/>
    </location>
</feature>
<gene>
    <name evidence="18" type="ORF">GCM10011489_24240</name>
</gene>
<evidence type="ECO:0000259" key="17">
    <source>
        <dbReference type="Pfam" id="PF02233"/>
    </source>
</evidence>
<dbReference type="AlphaFoldDB" id="A0A916WUK6"/>
<feature type="transmembrane region" description="Helical" evidence="16">
    <location>
        <begin position="229"/>
        <end position="249"/>
    </location>
</feature>
<feature type="transmembrane region" description="Helical" evidence="16">
    <location>
        <begin position="6"/>
        <end position="23"/>
    </location>
</feature>
<dbReference type="SUPFAM" id="SSF52467">
    <property type="entry name" value="DHS-like NAD/FAD-binding domain"/>
    <property type="match status" value="1"/>
</dbReference>
<keyword evidence="13 15" id="KW-0472">Membrane</keyword>
<evidence type="ECO:0000256" key="9">
    <source>
        <dbReference type="ARBA" id="ARBA00022857"/>
    </source>
</evidence>
<keyword evidence="12 15" id="KW-0520">NAD</keyword>
<dbReference type="FunFam" id="3.40.50.1220:FF:000002">
    <property type="entry name" value="NAD(P) transhydrogenase subunit beta"/>
    <property type="match status" value="1"/>
</dbReference>
<keyword evidence="10 15" id="KW-1278">Translocase</keyword>
<feature type="transmembrane region" description="Helical" evidence="16">
    <location>
        <begin position="57"/>
        <end position="76"/>
    </location>
</feature>
<keyword evidence="19" id="KW-1185">Reference proteome</keyword>
<keyword evidence="9 15" id="KW-0521">NADP</keyword>
<evidence type="ECO:0000256" key="2">
    <source>
        <dbReference type="ARBA" id="ARBA00004429"/>
    </source>
</evidence>
<feature type="transmembrane region" description="Helical" evidence="16">
    <location>
        <begin position="255"/>
        <end position="273"/>
    </location>
</feature>
<dbReference type="GO" id="GO:0050661">
    <property type="term" value="F:NADP binding"/>
    <property type="evidence" value="ECO:0007669"/>
    <property type="project" value="InterPro"/>
</dbReference>
<feature type="transmembrane region" description="Helical" evidence="16">
    <location>
        <begin position="88"/>
        <end position="106"/>
    </location>
</feature>
<evidence type="ECO:0000313" key="18">
    <source>
        <dbReference type="EMBL" id="GGB35350.1"/>
    </source>
</evidence>
<evidence type="ECO:0000256" key="11">
    <source>
        <dbReference type="ARBA" id="ARBA00022989"/>
    </source>
</evidence>
<evidence type="ECO:0000256" key="8">
    <source>
        <dbReference type="ARBA" id="ARBA00022692"/>
    </source>
</evidence>
<evidence type="ECO:0000256" key="10">
    <source>
        <dbReference type="ARBA" id="ARBA00022967"/>
    </source>
</evidence>
<comment type="subcellular location">
    <subcellularLocation>
        <location evidence="2">Cell inner membrane</location>
        <topology evidence="2">Multi-pass membrane protein</topology>
    </subcellularLocation>
</comment>
<accession>A0A916WUK6</accession>
<dbReference type="Gene3D" id="3.40.50.1220">
    <property type="entry name" value="TPP-binding domain"/>
    <property type="match status" value="1"/>
</dbReference>
<comment type="caution">
    <text evidence="18">The sequence shown here is derived from an EMBL/GenBank/DDBJ whole genome shotgun (WGS) entry which is preliminary data.</text>
</comment>
<evidence type="ECO:0000256" key="7">
    <source>
        <dbReference type="ARBA" id="ARBA00022519"/>
    </source>
</evidence>
<evidence type="ECO:0000256" key="15">
    <source>
        <dbReference type="PIRNR" id="PIRNR000204"/>
    </source>
</evidence>
<dbReference type="PIRSF" id="PIRSF000204">
    <property type="entry name" value="PNTB"/>
    <property type="match status" value="1"/>
</dbReference>
<evidence type="ECO:0000256" key="14">
    <source>
        <dbReference type="ARBA" id="ARBA00048202"/>
    </source>
</evidence>
<sequence>MTYFVYILYIVAFSCFIYGLMGLTGPKTAVRGNQIAAVGMAIAIIGTLLLIRNTYAINWVLIIGGLAIGVILGVPPAKKTKMTAMPQLVALFNGLGGGTVALIALAEFISSKGFSDFRLDQQPTVAVVVGSLFGAIIGSISFWGSLVAFLKLQEVLNKKVEKFFVSNARLFQVANIVLLIVAVAIAIYIGVKAKPGEGTSVWWMVALLVVSGVLGLFVVLPIGGADMPVVISLLNALTGLSAAAAGIALNNTAMIVAGMIVGASGTILTNLMATAMNRSIPAIVFGSFGGGGGGGGAATATGGAVKATSAADAAIQMAYANQVIVVPGYGLAVAQAQHTVKEMADLLEDKGVEVKYAIHPVAGRMPGHMNVLLAEADVAYDAMKEMDDINGEFNRTDVTIVIGANDVTNPAARNDPGSPIHGMPILNVDQSRSVIVLKRSMSSGYAGIDNPLFTAEQTSMLFGDAKKSVASVIEELKAL</sequence>
<feature type="domain" description="NADP transhydrogenase beta-like" evidence="17">
    <location>
        <begin position="7"/>
        <end position="474"/>
    </location>
</feature>
<keyword evidence="7 15" id="KW-0997">Cell inner membrane</keyword>
<keyword evidence="6 15" id="KW-1003">Cell membrane</keyword>
<evidence type="ECO:0000256" key="1">
    <source>
        <dbReference type="ARBA" id="ARBA00003943"/>
    </source>
</evidence>
<dbReference type="InterPro" id="IPR034300">
    <property type="entry name" value="PNTB-like"/>
</dbReference>
<evidence type="ECO:0000256" key="3">
    <source>
        <dbReference type="ARBA" id="ARBA00007919"/>
    </source>
</evidence>
<reference evidence="18" key="1">
    <citation type="journal article" date="2014" name="Int. J. Syst. Evol. Microbiol.">
        <title>Complete genome sequence of Corynebacterium casei LMG S-19264T (=DSM 44701T), isolated from a smear-ripened cheese.</title>
        <authorList>
            <consortium name="US DOE Joint Genome Institute (JGI-PGF)"/>
            <person name="Walter F."/>
            <person name="Albersmeier A."/>
            <person name="Kalinowski J."/>
            <person name="Ruckert C."/>
        </authorList>
    </citation>
    <scope>NUCLEOTIDE SEQUENCE</scope>
    <source>
        <strain evidence="18">CGMCC 1.12827</strain>
    </source>
</reference>
<dbReference type="PANTHER" id="PTHR44758">
    <property type="entry name" value="NAD(P) TRANSHYDROGENASE SUBUNIT BETA"/>
    <property type="match status" value="1"/>
</dbReference>
<organism evidence="18 19">
    <name type="scientific">Gordonia jinhuaensis</name>
    <dbReference type="NCBI Taxonomy" id="1517702"/>
    <lineage>
        <taxon>Bacteria</taxon>
        <taxon>Bacillati</taxon>
        <taxon>Actinomycetota</taxon>
        <taxon>Actinomycetes</taxon>
        <taxon>Mycobacteriales</taxon>
        <taxon>Gordoniaceae</taxon>
        <taxon>Gordonia</taxon>
    </lineage>
</organism>
<evidence type="ECO:0000256" key="4">
    <source>
        <dbReference type="ARBA" id="ARBA00012943"/>
    </source>
</evidence>
<keyword evidence="11 16" id="KW-1133">Transmembrane helix</keyword>
<dbReference type="RefSeq" id="WP_188586843.1">
    <property type="nucleotide sequence ID" value="NZ_BMGC01000016.1"/>
</dbReference>
<dbReference type="GO" id="GO:0008750">
    <property type="term" value="F:proton-translocating NAD(P)+ transhydrogenase activity"/>
    <property type="evidence" value="ECO:0007669"/>
    <property type="project" value="UniProtKB-EC"/>
</dbReference>
<evidence type="ECO:0000256" key="5">
    <source>
        <dbReference type="ARBA" id="ARBA00014581"/>
    </source>
</evidence>
<comment type="catalytic activity">
    <reaction evidence="14 15">
        <text>NAD(+) + NADPH + H(+)(in) = NADH + NADP(+) + H(+)(out)</text>
        <dbReference type="Rhea" id="RHEA:47992"/>
        <dbReference type="ChEBI" id="CHEBI:15378"/>
        <dbReference type="ChEBI" id="CHEBI:57540"/>
        <dbReference type="ChEBI" id="CHEBI:57783"/>
        <dbReference type="ChEBI" id="CHEBI:57945"/>
        <dbReference type="ChEBI" id="CHEBI:58349"/>
        <dbReference type="EC" id="7.1.1.1"/>
    </reaction>
</comment>
<dbReference type="Pfam" id="PF02233">
    <property type="entry name" value="PNTB"/>
    <property type="match status" value="1"/>
</dbReference>
<dbReference type="EMBL" id="BMGC01000016">
    <property type="protein sequence ID" value="GGB35350.1"/>
    <property type="molecule type" value="Genomic_DNA"/>
</dbReference>
<feature type="transmembrane region" description="Helical" evidence="16">
    <location>
        <begin position="35"/>
        <end position="51"/>
    </location>
</feature>
<protein>
    <recommendedName>
        <fullName evidence="5 15">NAD(P) transhydrogenase subunit beta</fullName>
        <ecNumber evidence="4 15">7.1.1.1</ecNumber>
    </recommendedName>
    <alternativeName>
        <fullName evidence="15">Nicotinamide nucleotide transhydrogenase subunit beta</fullName>
    </alternativeName>
</protein>